<feature type="domain" description="NAD(P)-binding" evidence="1">
    <location>
        <begin position="7"/>
        <end position="123"/>
    </location>
</feature>
<reference evidence="2 3" key="1">
    <citation type="submission" date="2019-03" db="EMBL/GenBank/DDBJ databases">
        <title>Genomic Encyclopedia of Type Strains, Phase IV (KMG-IV): sequencing the most valuable type-strain genomes for metagenomic binning, comparative biology and taxonomic classification.</title>
        <authorList>
            <person name="Goeker M."/>
        </authorList>
    </citation>
    <scope>NUCLEOTIDE SEQUENCE [LARGE SCALE GENOMIC DNA]</scope>
    <source>
        <strain evidence="2 3">DSM 18555</strain>
    </source>
</reference>
<dbReference type="InterPro" id="IPR016040">
    <property type="entry name" value="NAD(P)-bd_dom"/>
</dbReference>
<dbReference type="AlphaFoldDB" id="A0A4R6GIG3"/>
<comment type="caution">
    <text evidence="2">The sequence shown here is derived from an EMBL/GenBank/DDBJ whole genome shotgun (WGS) entry which is preliminary data.</text>
</comment>
<dbReference type="RefSeq" id="WP_112991488.1">
    <property type="nucleotide sequence ID" value="NZ_PTLZ01000001.1"/>
</dbReference>
<protein>
    <submittedName>
        <fullName evidence="2">Putative NAD(P)-binding protein</fullName>
    </submittedName>
</protein>
<evidence type="ECO:0000313" key="2">
    <source>
        <dbReference type="EMBL" id="TDN94799.1"/>
    </source>
</evidence>
<evidence type="ECO:0000259" key="1">
    <source>
        <dbReference type="Pfam" id="PF13460"/>
    </source>
</evidence>
<dbReference type="Pfam" id="PF13460">
    <property type="entry name" value="NAD_binding_10"/>
    <property type="match status" value="1"/>
</dbReference>
<dbReference type="OrthoDB" id="9798632at2"/>
<evidence type="ECO:0000313" key="3">
    <source>
        <dbReference type="Proteomes" id="UP000294737"/>
    </source>
</evidence>
<keyword evidence="3" id="KW-1185">Reference proteome</keyword>
<dbReference type="SUPFAM" id="SSF51735">
    <property type="entry name" value="NAD(P)-binding Rossmann-fold domains"/>
    <property type="match status" value="1"/>
</dbReference>
<proteinExistence type="predicted"/>
<accession>A0A4R6GIG3</accession>
<dbReference type="InterPro" id="IPR036291">
    <property type="entry name" value="NAD(P)-bd_dom_sf"/>
</dbReference>
<name>A0A4R6GIG3_9BURK</name>
<gene>
    <name evidence="2" type="ORF">EV677_1356</name>
</gene>
<dbReference type="Proteomes" id="UP000294737">
    <property type="component" value="Unassembled WGS sequence"/>
</dbReference>
<dbReference type="PANTHER" id="PTHR14097">
    <property type="entry name" value="OXIDOREDUCTASE HTATIP2"/>
    <property type="match status" value="1"/>
</dbReference>
<dbReference type="PANTHER" id="PTHR14097:SF8">
    <property type="entry name" value="NAD(P)-BINDING DOMAIN-CONTAINING PROTEIN"/>
    <property type="match status" value="1"/>
</dbReference>
<organism evidence="2 3">
    <name type="scientific">Herminiimonas fonticola</name>
    <dbReference type="NCBI Taxonomy" id="303380"/>
    <lineage>
        <taxon>Bacteria</taxon>
        <taxon>Pseudomonadati</taxon>
        <taxon>Pseudomonadota</taxon>
        <taxon>Betaproteobacteria</taxon>
        <taxon>Burkholderiales</taxon>
        <taxon>Oxalobacteraceae</taxon>
        <taxon>Herminiimonas</taxon>
    </lineage>
</organism>
<dbReference type="Gene3D" id="3.40.50.720">
    <property type="entry name" value="NAD(P)-binding Rossmann-like Domain"/>
    <property type="match status" value="1"/>
</dbReference>
<sequence>MNVLVFGATGMVGHGVLQECLAADDVTLVQTIGRTATGQPHPKLRDVVHSDMYDYQSIEAQLSGFDACFFCLGTSSVGKSEAEYTRVTEDLTMAAAATLARLNPQMTFTYVSGAGTDSTEQGRSMWARVKGRTENRLLHAGFKAAYMFRPGAIQALHDVQSKTALYRILYLFFKVLLPPLRALFPNHILTTGQIGQAMLAVARHGAPKSILESCDIRAIAEQESKTSR</sequence>
<dbReference type="EMBL" id="SNWF01000004">
    <property type="protein sequence ID" value="TDN94799.1"/>
    <property type="molecule type" value="Genomic_DNA"/>
</dbReference>